<evidence type="ECO:0000313" key="3">
    <source>
        <dbReference type="Proteomes" id="UP000046373"/>
    </source>
</evidence>
<feature type="region of interest" description="Disordered" evidence="1">
    <location>
        <begin position="1"/>
        <end position="29"/>
    </location>
</feature>
<sequence length="129" mass="13912">MRQDKFYKADVDAERHRSGTLGGPLTTKTDEPFAIESRNVALSQVSSQQIEGGGLGAARRLAYIAHVVDMEVDEFAECFKARYTRLGRRFTPIDLALGVGRPSPRVVSAQEGLADVATFATNLDAPGTG</sequence>
<feature type="compositionally biased region" description="Basic and acidic residues" evidence="1">
    <location>
        <begin position="1"/>
        <end position="17"/>
    </location>
</feature>
<evidence type="ECO:0000313" key="2">
    <source>
        <dbReference type="EMBL" id="CDX30751.1"/>
    </source>
</evidence>
<dbReference type="EMBL" id="CCNB01000006">
    <property type="protein sequence ID" value="CDX30751.1"/>
    <property type="molecule type" value="Genomic_DNA"/>
</dbReference>
<name>A0A090EP71_MESPL</name>
<dbReference type="AlphaFoldDB" id="A0A090EP71"/>
<protein>
    <submittedName>
        <fullName evidence="2">Uncharacterized protein</fullName>
    </submittedName>
</protein>
<reference evidence="2 3" key="1">
    <citation type="submission" date="2014-08" db="EMBL/GenBank/DDBJ databases">
        <authorList>
            <person name="Moulin Lionel"/>
        </authorList>
    </citation>
    <scope>NUCLEOTIDE SEQUENCE [LARGE SCALE GENOMIC DNA]</scope>
</reference>
<proteinExistence type="predicted"/>
<evidence type="ECO:0000256" key="1">
    <source>
        <dbReference type="SAM" id="MobiDB-lite"/>
    </source>
</evidence>
<organism evidence="2 3">
    <name type="scientific">Mesorhizobium plurifarium</name>
    <dbReference type="NCBI Taxonomy" id="69974"/>
    <lineage>
        <taxon>Bacteria</taxon>
        <taxon>Pseudomonadati</taxon>
        <taxon>Pseudomonadota</taxon>
        <taxon>Alphaproteobacteria</taxon>
        <taxon>Hyphomicrobiales</taxon>
        <taxon>Phyllobacteriaceae</taxon>
        <taxon>Mesorhizobium</taxon>
    </lineage>
</organism>
<dbReference type="Proteomes" id="UP000046373">
    <property type="component" value="Unassembled WGS sequence"/>
</dbReference>
<gene>
    <name evidence="2" type="ORF">MPLDJ20_140024</name>
</gene>
<accession>A0A090EP71</accession>